<evidence type="ECO:0000256" key="7">
    <source>
        <dbReference type="ARBA" id="ARBA00023136"/>
    </source>
</evidence>
<evidence type="ECO:0000256" key="2">
    <source>
        <dbReference type="ARBA" id="ARBA00008444"/>
    </source>
</evidence>
<name>W7TL11_9STRA</name>
<keyword evidence="8" id="KW-0813">Transport</keyword>
<comment type="subunit">
    <text evidence="8">Component of the TIM22 complex.</text>
</comment>
<feature type="region of interest" description="Disordered" evidence="9">
    <location>
        <begin position="1"/>
        <end position="22"/>
    </location>
</feature>
<dbReference type="InterPro" id="IPR039175">
    <property type="entry name" value="TIM22"/>
</dbReference>
<dbReference type="GO" id="GO:0042721">
    <property type="term" value="C:TIM22 mitochondrial import inner membrane insertion complex"/>
    <property type="evidence" value="ECO:0007669"/>
    <property type="project" value="UniProtKB-UniRule"/>
</dbReference>
<evidence type="ECO:0000256" key="3">
    <source>
        <dbReference type="ARBA" id="ARBA00022692"/>
    </source>
</evidence>
<dbReference type="Pfam" id="PF02466">
    <property type="entry name" value="Tim17"/>
    <property type="match status" value="1"/>
</dbReference>
<dbReference type="PANTHER" id="PTHR14110">
    <property type="entry name" value="MITOCHONDRIAL IMPORT INNER MEMBRANE TRANSLOCASE SUBUNIT TIM22"/>
    <property type="match status" value="1"/>
</dbReference>
<evidence type="ECO:0000313" key="11">
    <source>
        <dbReference type="Proteomes" id="UP000019335"/>
    </source>
</evidence>
<evidence type="ECO:0000256" key="8">
    <source>
        <dbReference type="RuleBase" id="RU367038"/>
    </source>
</evidence>
<keyword evidence="5 8" id="KW-1133">Transmembrane helix</keyword>
<dbReference type="PANTHER" id="PTHR14110:SF0">
    <property type="entry name" value="MITOCHONDRIAL IMPORT INNER MEMBRANE TRANSLOCASE SUBUNIT TIM22"/>
    <property type="match status" value="1"/>
</dbReference>
<organism evidence="10 11">
    <name type="scientific">Nannochloropsis gaditana</name>
    <dbReference type="NCBI Taxonomy" id="72520"/>
    <lineage>
        <taxon>Eukaryota</taxon>
        <taxon>Sar</taxon>
        <taxon>Stramenopiles</taxon>
        <taxon>Ochrophyta</taxon>
        <taxon>Eustigmatophyceae</taxon>
        <taxon>Eustigmatales</taxon>
        <taxon>Monodopsidaceae</taxon>
        <taxon>Nannochloropsis</taxon>
    </lineage>
</organism>
<feature type="compositionally biased region" description="Pro residues" evidence="9">
    <location>
        <begin position="1"/>
        <end position="12"/>
    </location>
</feature>
<keyword evidence="3 8" id="KW-0812">Transmembrane</keyword>
<reference evidence="10 11" key="1">
    <citation type="journal article" date="2014" name="Mol. Plant">
        <title>Chromosome Scale Genome Assembly and Transcriptome Profiling of Nannochloropsis gaditana in Nitrogen Depletion.</title>
        <authorList>
            <person name="Corteggiani Carpinelli E."/>
            <person name="Telatin A."/>
            <person name="Vitulo N."/>
            <person name="Forcato C."/>
            <person name="D'Angelo M."/>
            <person name="Schiavon R."/>
            <person name="Vezzi A."/>
            <person name="Giacometti G.M."/>
            <person name="Morosinotto T."/>
            <person name="Valle G."/>
        </authorList>
    </citation>
    <scope>NUCLEOTIDE SEQUENCE [LARGE SCALE GENOMIC DNA]</scope>
    <source>
        <strain evidence="10 11">B-31</strain>
    </source>
</reference>
<feature type="transmembrane region" description="Helical" evidence="8">
    <location>
        <begin position="78"/>
        <end position="98"/>
    </location>
</feature>
<comment type="subcellular location">
    <subcellularLocation>
        <location evidence="1 8">Mitochondrion inner membrane</location>
        <topology evidence="1 8">Multi-pass membrane protein</topology>
    </subcellularLocation>
</comment>
<comment type="caution">
    <text evidence="10">The sequence shown here is derived from an EMBL/GenBank/DDBJ whole genome shotgun (WGS) entry which is preliminary data.</text>
</comment>
<evidence type="ECO:0000256" key="9">
    <source>
        <dbReference type="SAM" id="MobiDB-lite"/>
    </source>
</evidence>
<dbReference type="Proteomes" id="UP000019335">
    <property type="component" value="Chromosome 8"/>
</dbReference>
<keyword evidence="4 8" id="KW-0999">Mitochondrion inner membrane</keyword>
<comment type="function">
    <text evidence="8">Essential core component of the TIM22 complex, a complex that mediates the import and insertion of multi-pass transmembrane proteins into the mitochondrial inner membrane. In the TIM22 complex, it constitutes the voltage-activated and signal-gated channel. Forms a twin-pore translocase that uses the membrane potential as external driving force in 2 voltage-dependent steps.</text>
</comment>
<dbReference type="AlphaFoldDB" id="W7TL11"/>
<accession>W7TL11</accession>
<keyword evidence="6 8" id="KW-0496">Mitochondrion</keyword>
<dbReference type="GO" id="GO:0045039">
    <property type="term" value="P:protein insertion into mitochondrial inner membrane"/>
    <property type="evidence" value="ECO:0007669"/>
    <property type="project" value="UniProtKB-UniRule"/>
</dbReference>
<keyword evidence="8" id="KW-0653">Protein transport</keyword>
<keyword evidence="11" id="KW-1185">Reference proteome</keyword>
<evidence type="ECO:0000256" key="5">
    <source>
        <dbReference type="ARBA" id="ARBA00022989"/>
    </source>
</evidence>
<keyword evidence="8" id="KW-0811">Translocation</keyword>
<protein>
    <recommendedName>
        <fullName evidence="8">Mitochondrial import inner membrane translocase subunit TIM22</fullName>
    </recommendedName>
</protein>
<evidence type="ECO:0000256" key="4">
    <source>
        <dbReference type="ARBA" id="ARBA00022792"/>
    </source>
</evidence>
<gene>
    <name evidence="10" type="primary">TIM22</name>
    <name evidence="10" type="ORF">Naga_100001g133</name>
</gene>
<comment type="caution">
    <text evidence="8">Lacks conserved residue(s) required for the propagation of feature annotation.</text>
</comment>
<sequence length="207" mass="21438">MSGPSHPHPPADVPTTPSAAEHKYPAAELKCSKPDLLFTSPPPFPLPFYKYVSLPQTPAGMVAVAPPNPQENCVGRSVFGAVAGAGLGVMMGIFLGAMGDMSPAIPIINGREAPQAPAGEQLRLAYRATFERCGHWARNFMALTALFSGVDCVVEKFRGKHDAYNAVISGCGVGAALSAKQGPQAACLGCAGFAAFSGIMEVVMGPH</sequence>
<keyword evidence="7 8" id="KW-0472">Membrane</keyword>
<dbReference type="GO" id="GO:0008320">
    <property type="term" value="F:protein transmembrane transporter activity"/>
    <property type="evidence" value="ECO:0007669"/>
    <property type="project" value="UniProtKB-UniRule"/>
</dbReference>
<dbReference type="EMBL" id="AZIL01000609">
    <property type="protein sequence ID" value="EWM26762.1"/>
    <property type="molecule type" value="Genomic_DNA"/>
</dbReference>
<evidence type="ECO:0000256" key="6">
    <source>
        <dbReference type="ARBA" id="ARBA00023128"/>
    </source>
</evidence>
<dbReference type="OrthoDB" id="270720at2759"/>
<dbReference type="GO" id="GO:0030943">
    <property type="term" value="F:mitochondrion targeting sequence binding"/>
    <property type="evidence" value="ECO:0007669"/>
    <property type="project" value="TreeGrafter"/>
</dbReference>
<evidence type="ECO:0000313" key="10">
    <source>
        <dbReference type="EMBL" id="EWM26762.1"/>
    </source>
</evidence>
<proteinExistence type="inferred from homology"/>
<evidence type="ECO:0000256" key="1">
    <source>
        <dbReference type="ARBA" id="ARBA00004448"/>
    </source>
</evidence>
<comment type="similarity">
    <text evidence="2 8">Belongs to the Tim17/Tim22/Tim23 family.</text>
</comment>